<feature type="region of interest" description="Disordered" evidence="3">
    <location>
        <begin position="1"/>
        <end position="29"/>
    </location>
</feature>
<dbReference type="SMART" id="SM01134">
    <property type="entry name" value="DeoRC"/>
    <property type="match status" value="1"/>
</dbReference>
<keyword evidence="2" id="KW-0804">Transcription</keyword>
<dbReference type="Pfam" id="PF00455">
    <property type="entry name" value="DeoRC"/>
    <property type="match status" value="1"/>
</dbReference>
<evidence type="ECO:0000256" key="3">
    <source>
        <dbReference type="SAM" id="MobiDB-lite"/>
    </source>
</evidence>
<accession>A0A9X0QF58</accession>
<dbReference type="NCBIfam" id="NF040755">
    <property type="entry name" value="AgaR"/>
    <property type="match status" value="1"/>
</dbReference>
<dbReference type="PANTHER" id="PTHR30363">
    <property type="entry name" value="HTH-TYPE TRANSCRIPTIONAL REGULATOR SRLR-RELATED"/>
    <property type="match status" value="1"/>
</dbReference>
<evidence type="ECO:0000259" key="4">
    <source>
        <dbReference type="PROSITE" id="PS51000"/>
    </source>
</evidence>
<dbReference type="RefSeq" id="WP_260698223.1">
    <property type="nucleotide sequence ID" value="NZ_JACHEB010000005.1"/>
</dbReference>
<dbReference type="InterPro" id="IPR050313">
    <property type="entry name" value="Carb_Metab_HTH_regulators"/>
</dbReference>
<gene>
    <name evidence="5" type="ORF">HDF14_002746</name>
</gene>
<dbReference type="PRINTS" id="PR00037">
    <property type="entry name" value="HTHLACR"/>
</dbReference>
<dbReference type="InterPro" id="IPR014036">
    <property type="entry name" value="DeoR-like_C"/>
</dbReference>
<organism evidence="5 6">
    <name type="scientific">Tunturiibacter gelidiferens</name>
    <dbReference type="NCBI Taxonomy" id="3069689"/>
    <lineage>
        <taxon>Bacteria</taxon>
        <taxon>Pseudomonadati</taxon>
        <taxon>Acidobacteriota</taxon>
        <taxon>Terriglobia</taxon>
        <taxon>Terriglobales</taxon>
        <taxon>Acidobacteriaceae</taxon>
        <taxon>Tunturiibacter</taxon>
    </lineage>
</organism>
<comment type="caution">
    <text evidence="5">The sequence shown here is derived from an EMBL/GenBank/DDBJ whole genome shotgun (WGS) entry which is preliminary data.</text>
</comment>
<dbReference type="InterPro" id="IPR036390">
    <property type="entry name" value="WH_DNA-bd_sf"/>
</dbReference>
<sequence>MMKDSSIVDDPDEGSALEPATAGSAAEMPLDGMMAEERRTQILQIIRSAGRVRVNGLATRFNTSAVTIRSDLNELHQRGLVLRSHGGAVLPETILRESPVHERLKTHSDEKRRIGAMAATLIDNGETIILDSGTTTLEIARQIKKKPGLQVITNGVNIAAELLDARDVQVFIVGGTVRGESASISGHFAEQMFEQFSADKLFLSGAGCDLNFGVSGANLEETMVNRAMIRIAREIILVADSSKFSKRSMSRIALFSQIDTVISNTSLDEEVQEKLRAIGCNLILV</sequence>
<dbReference type="GO" id="GO:0003700">
    <property type="term" value="F:DNA-binding transcription factor activity"/>
    <property type="evidence" value="ECO:0007669"/>
    <property type="project" value="InterPro"/>
</dbReference>
<dbReference type="InterPro" id="IPR036388">
    <property type="entry name" value="WH-like_DNA-bd_sf"/>
</dbReference>
<dbReference type="Proteomes" id="UP000535182">
    <property type="component" value="Unassembled WGS sequence"/>
</dbReference>
<dbReference type="Gene3D" id="1.10.10.10">
    <property type="entry name" value="Winged helix-like DNA-binding domain superfamily/Winged helix DNA-binding domain"/>
    <property type="match status" value="1"/>
</dbReference>
<dbReference type="Pfam" id="PF08220">
    <property type="entry name" value="HTH_DeoR"/>
    <property type="match status" value="1"/>
</dbReference>
<name>A0A9X0QF58_9BACT</name>
<feature type="domain" description="HTH deoR-type" evidence="4">
    <location>
        <begin position="35"/>
        <end position="90"/>
    </location>
</feature>
<reference evidence="5 6" key="1">
    <citation type="submission" date="2020-08" db="EMBL/GenBank/DDBJ databases">
        <title>Genomic Encyclopedia of Type Strains, Phase IV (KMG-V): Genome sequencing to study the core and pangenomes of soil and plant-associated prokaryotes.</title>
        <authorList>
            <person name="Whitman W."/>
        </authorList>
    </citation>
    <scope>NUCLEOTIDE SEQUENCE [LARGE SCALE GENOMIC DNA]</scope>
    <source>
        <strain evidence="5 6">X5P2</strain>
    </source>
</reference>
<dbReference type="Gene3D" id="3.40.50.1360">
    <property type="match status" value="1"/>
</dbReference>
<keyword evidence="1" id="KW-0805">Transcription regulation</keyword>
<dbReference type="SMART" id="SM00420">
    <property type="entry name" value="HTH_DEOR"/>
    <property type="match status" value="1"/>
</dbReference>
<dbReference type="SUPFAM" id="SSF100950">
    <property type="entry name" value="NagB/RpiA/CoA transferase-like"/>
    <property type="match status" value="1"/>
</dbReference>
<dbReference type="InterPro" id="IPR037171">
    <property type="entry name" value="NagB/RpiA_transferase-like"/>
</dbReference>
<dbReference type="PROSITE" id="PS51000">
    <property type="entry name" value="HTH_DEOR_2"/>
    <property type="match status" value="1"/>
</dbReference>
<dbReference type="SUPFAM" id="SSF46785">
    <property type="entry name" value="Winged helix' DNA-binding domain"/>
    <property type="match status" value="1"/>
</dbReference>
<dbReference type="EMBL" id="JACHEB010000005">
    <property type="protein sequence ID" value="MBB5329130.1"/>
    <property type="molecule type" value="Genomic_DNA"/>
</dbReference>
<keyword evidence="6" id="KW-1185">Reference proteome</keyword>
<evidence type="ECO:0000313" key="5">
    <source>
        <dbReference type="EMBL" id="MBB5329130.1"/>
    </source>
</evidence>
<evidence type="ECO:0000256" key="2">
    <source>
        <dbReference type="ARBA" id="ARBA00023163"/>
    </source>
</evidence>
<proteinExistence type="predicted"/>
<dbReference type="InterPro" id="IPR047779">
    <property type="entry name" value="AgaR-like"/>
</dbReference>
<protein>
    <submittedName>
        <fullName evidence="5">DeoR family transcriptional regulator of aga operon</fullName>
    </submittedName>
</protein>
<dbReference type="PANTHER" id="PTHR30363:SF44">
    <property type="entry name" value="AGA OPERON TRANSCRIPTIONAL REPRESSOR-RELATED"/>
    <property type="match status" value="1"/>
</dbReference>
<evidence type="ECO:0000313" key="6">
    <source>
        <dbReference type="Proteomes" id="UP000535182"/>
    </source>
</evidence>
<dbReference type="AlphaFoldDB" id="A0A9X0QF58"/>
<dbReference type="InterPro" id="IPR001034">
    <property type="entry name" value="DeoR_HTH"/>
</dbReference>
<evidence type="ECO:0000256" key="1">
    <source>
        <dbReference type="ARBA" id="ARBA00023015"/>
    </source>
</evidence>